<evidence type="ECO:0000259" key="3">
    <source>
        <dbReference type="Pfam" id="PF19036"/>
    </source>
</evidence>
<dbReference type="EMBL" id="LGRX02006548">
    <property type="protein sequence ID" value="KAK3276460.1"/>
    <property type="molecule type" value="Genomic_DNA"/>
</dbReference>
<feature type="region of interest" description="Disordered" evidence="2">
    <location>
        <begin position="1"/>
        <end position="24"/>
    </location>
</feature>
<comment type="similarity">
    <text evidence="1">Belongs to the MON1/SAND family.</text>
</comment>
<comment type="function">
    <text evidence="1">Plays an important role in membrane trafficking through the secretory apparatus.</text>
</comment>
<keyword evidence="5" id="KW-1185">Reference proteome</keyword>
<accession>A0AAE0GDZ1</accession>
<evidence type="ECO:0000256" key="1">
    <source>
        <dbReference type="RuleBase" id="RU367048"/>
    </source>
</evidence>
<proteinExistence type="inferred from homology"/>
<feature type="compositionally biased region" description="Low complexity" evidence="2">
    <location>
        <begin position="551"/>
        <end position="561"/>
    </location>
</feature>
<organism evidence="4 5">
    <name type="scientific">Cymbomonas tetramitiformis</name>
    <dbReference type="NCBI Taxonomy" id="36881"/>
    <lineage>
        <taxon>Eukaryota</taxon>
        <taxon>Viridiplantae</taxon>
        <taxon>Chlorophyta</taxon>
        <taxon>Pyramimonadophyceae</taxon>
        <taxon>Pyramimonadales</taxon>
        <taxon>Pyramimonadaceae</taxon>
        <taxon>Cymbomonas</taxon>
    </lineage>
</organism>
<sequence>MDESPEQAAVMDTVPSPAPSAADVDNDFSRLLTASPGSLQERKPKVHLLISSETVDFTDDRKELLYTSSEQEVEEHLEQIMDGEAKAVGQARPAQLNIPFTLEAPFEQPVLLTPSVVDVDRDFGRLLEGNPSGLHAPLSLSVPEEGPESPPGSVPIIPTPSAAEIDAELAKLAQETGAPTFARFGAPGLQLQLDALDPAPESFPAAMLTPSVEDVDRDFGNLLVGVGVASVGKGFKGPSLSLAIPAEEPCEHHCPPALETPSRQQVDADFGSELERGLPVFPLSGNSRSTGALQLNTEFGDPSEPMGIAPLETPSRQQVDADFEKEMQKGKPCLSRSLSIEVARDEDAPPSHHVTLETPSRQQVDADLEKEMQKGKPSLSRSLSVEIVRDEDAPLTPPPPVLETPSAHAVDADFARLLETGPPSLTQSLSVRVPQAQEEEPPLIVAPLLESHTIADVEADFGKLLESGPGLLTPQLALDVDTEDQRLEDLSPVLLQTPSMAEVDEQFARLTAADGENDGEGLSGEASSSSAAAEGPPPAALLQKAGEDSAGEGVSGEAVGGVEDDTCESWRRRNKHLFVLSNAGKPIYSRYGDENALAGFMAILQAMISFVQDSGDTLHSLRAGVHQVIPDPAPRCRLVGSTS</sequence>
<evidence type="ECO:0000313" key="4">
    <source>
        <dbReference type="EMBL" id="KAK3276460.1"/>
    </source>
</evidence>
<reference evidence="4 5" key="1">
    <citation type="journal article" date="2015" name="Genome Biol. Evol.">
        <title>Comparative Genomics of a Bacterivorous Green Alga Reveals Evolutionary Causalities and Consequences of Phago-Mixotrophic Mode of Nutrition.</title>
        <authorList>
            <person name="Burns J.A."/>
            <person name="Paasch A."/>
            <person name="Narechania A."/>
            <person name="Kim E."/>
        </authorList>
    </citation>
    <scope>NUCLEOTIDE SEQUENCE [LARGE SCALE GENOMIC DNA]</scope>
    <source>
        <strain evidence="4 5">PLY_AMNH</strain>
    </source>
</reference>
<evidence type="ECO:0000313" key="5">
    <source>
        <dbReference type="Proteomes" id="UP001190700"/>
    </source>
</evidence>
<dbReference type="Pfam" id="PF19036">
    <property type="entry name" value="Fuz_longin_1"/>
    <property type="match status" value="1"/>
</dbReference>
<dbReference type="PRINTS" id="PR01546">
    <property type="entry name" value="YEAST73DUF"/>
</dbReference>
<evidence type="ECO:0000256" key="2">
    <source>
        <dbReference type="SAM" id="MobiDB-lite"/>
    </source>
</evidence>
<feature type="domain" description="FUZ/MON1/HPS1 first Longin" evidence="3">
    <location>
        <begin position="575"/>
        <end position="629"/>
    </location>
</feature>
<feature type="compositionally biased region" description="Low complexity" evidence="2">
    <location>
        <begin position="523"/>
        <end position="534"/>
    </location>
</feature>
<dbReference type="InterPro" id="IPR043972">
    <property type="entry name" value="FUZ/MON1/HPS1_longin_1"/>
</dbReference>
<name>A0AAE0GDZ1_9CHLO</name>
<dbReference type="GO" id="GO:0016192">
    <property type="term" value="P:vesicle-mediated transport"/>
    <property type="evidence" value="ECO:0007669"/>
    <property type="project" value="InterPro"/>
</dbReference>
<dbReference type="GO" id="GO:0006623">
    <property type="term" value="P:protein targeting to vacuole"/>
    <property type="evidence" value="ECO:0007669"/>
    <property type="project" value="UniProtKB-UniRule"/>
</dbReference>
<dbReference type="PANTHER" id="PTHR13027:SF7">
    <property type="entry name" value="VACUOLAR FUSION PROTEIN MON1 HOMOLOG"/>
    <property type="match status" value="1"/>
</dbReference>
<dbReference type="PANTHER" id="PTHR13027">
    <property type="entry name" value="SAND PROTEIN-RELATED"/>
    <property type="match status" value="1"/>
</dbReference>
<gene>
    <name evidence="4" type="ORF">CYMTET_15465</name>
</gene>
<comment type="caution">
    <text evidence="4">The sequence shown here is derived from an EMBL/GenBank/DDBJ whole genome shotgun (WGS) entry which is preliminary data.</text>
</comment>
<feature type="region of interest" description="Disordered" evidence="2">
    <location>
        <begin position="514"/>
        <end position="563"/>
    </location>
</feature>
<dbReference type="Proteomes" id="UP001190700">
    <property type="component" value="Unassembled WGS sequence"/>
</dbReference>
<dbReference type="AlphaFoldDB" id="A0AAE0GDZ1"/>
<dbReference type="InterPro" id="IPR004353">
    <property type="entry name" value="Mon1"/>
</dbReference>
<protein>
    <recommendedName>
        <fullName evidence="1">Vacuolar fusion protein MON1 homolog</fullName>
    </recommendedName>
</protein>